<keyword evidence="3" id="KW-1185">Reference proteome</keyword>
<proteinExistence type="predicted"/>
<evidence type="ECO:0000313" key="2">
    <source>
        <dbReference type="EMBL" id="SMC78406.1"/>
    </source>
</evidence>
<gene>
    <name evidence="2" type="ORF">SAMN06297251_10859</name>
</gene>
<dbReference type="EMBL" id="FWXR01000008">
    <property type="protein sequence ID" value="SMC78406.1"/>
    <property type="molecule type" value="Genomic_DNA"/>
</dbReference>
<dbReference type="AlphaFoldDB" id="A0A1W2C002"/>
<evidence type="ECO:0000313" key="3">
    <source>
        <dbReference type="Proteomes" id="UP000192656"/>
    </source>
</evidence>
<protein>
    <submittedName>
        <fullName evidence="2">TraC-like protein</fullName>
    </submittedName>
</protein>
<dbReference type="Pfam" id="PF07820">
    <property type="entry name" value="TraC"/>
    <property type="match status" value="1"/>
</dbReference>
<evidence type="ECO:0000256" key="1">
    <source>
        <dbReference type="SAM" id="MobiDB-lite"/>
    </source>
</evidence>
<dbReference type="Proteomes" id="UP000192656">
    <property type="component" value="Unassembled WGS sequence"/>
</dbReference>
<feature type="compositionally biased region" description="Polar residues" evidence="1">
    <location>
        <begin position="65"/>
        <end position="96"/>
    </location>
</feature>
<dbReference type="InterPro" id="IPR012930">
    <property type="entry name" value="TraC"/>
</dbReference>
<feature type="region of interest" description="Disordered" evidence="1">
    <location>
        <begin position="63"/>
        <end position="96"/>
    </location>
</feature>
<accession>A0A1W2C002</accession>
<dbReference type="STRING" id="937218.SAMN06297251_10859"/>
<reference evidence="2 3" key="1">
    <citation type="submission" date="2017-04" db="EMBL/GenBank/DDBJ databases">
        <authorList>
            <person name="Afonso C.L."/>
            <person name="Miller P.J."/>
            <person name="Scott M.A."/>
            <person name="Spackman E."/>
            <person name="Goraichik I."/>
            <person name="Dimitrov K.M."/>
            <person name="Suarez D.L."/>
            <person name="Swayne D.E."/>
        </authorList>
    </citation>
    <scope>NUCLEOTIDE SEQUENCE [LARGE SCALE GENOMIC DNA]</scope>
    <source>
        <strain evidence="2 3">CGMCC 1.10972</strain>
    </source>
</reference>
<name>A0A1W2C002_9HYPH</name>
<organism evidence="2 3">
    <name type="scientific">Fulvimarina manganoxydans</name>
    <dbReference type="NCBI Taxonomy" id="937218"/>
    <lineage>
        <taxon>Bacteria</taxon>
        <taxon>Pseudomonadati</taxon>
        <taxon>Pseudomonadota</taxon>
        <taxon>Alphaproteobacteria</taxon>
        <taxon>Hyphomicrobiales</taxon>
        <taxon>Aurantimonadaceae</taxon>
        <taxon>Fulvimarina</taxon>
    </lineage>
</organism>
<sequence length="96" mass="10551">MRKPRKSRQELLAERNRIDELLKVAEKSEELEFGKMARKAGIFDLDLSDVALQSALQDMAARFQANGSDSSQTKAPEKPSSQTTASSSHDGTQANV</sequence>